<dbReference type="CDD" id="cd20557">
    <property type="entry name" value="CYCLIN_ScPCL1-like"/>
    <property type="match status" value="1"/>
</dbReference>
<dbReference type="GeneID" id="67029248"/>
<feature type="compositionally biased region" description="Acidic residues" evidence="1">
    <location>
        <begin position="261"/>
        <end position="279"/>
    </location>
</feature>
<feature type="compositionally biased region" description="Polar residues" evidence="1">
    <location>
        <begin position="121"/>
        <end position="146"/>
    </location>
</feature>
<evidence type="ECO:0000313" key="2">
    <source>
        <dbReference type="EMBL" id="QRW25020.1"/>
    </source>
</evidence>
<evidence type="ECO:0000256" key="1">
    <source>
        <dbReference type="SAM" id="MobiDB-lite"/>
    </source>
</evidence>
<dbReference type="PANTHER" id="PTHR15615:SF36">
    <property type="entry name" value="PHO85 CYCLIN-5"/>
    <property type="match status" value="1"/>
</dbReference>
<dbReference type="RefSeq" id="XP_043185257.1">
    <property type="nucleotide sequence ID" value="XM_043326785.1"/>
</dbReference>
<dbReference type="AlphaFoldDB" id="A0A8H8P5R6"/>
<dbReference type="PANTHER" id="PTHR15615">
    <property type="match status" value="1"/>
</dbReference>
<protein>
    <submittedName>
        <fullName evidence="2">Uncharacterized protein</fullName>
    </submittedName>
</protein>
<feature type="region of interest" description="Disordered" evidence="1">
    <location>
        <begin position="255"/>
        <end position="293"/>
    </location>
</feature>
<dbReference type="GO" id="GO:0000307">
    <property type="term" value="C:cyclin-dependent protein kinase holoenzyme complex"/>
    <property type="evidence" value="ECO:0007669"/>
    <property type="project" value="TreeGrafter"/>
</dbReference>
<organism evidence="2 3">
    <name type="scientific">Rhizoctonia solani</name>
    <dbReference type="NCBI Taxonomy" id="456999"/>
    <lineage>
        <taxon>Eukaryota</taxon>
        <taxon>Fungi</taxon>
        <taxon>Dikarya</taxon>
        <taxon>Basidiomycota</taxon>
        <taxon>Agaricomycotina</taxon>
        <taxon>Agaricomycetes</taxon>
        <taxon>Cantharellales</taxon>
        <taxon>Ceratobasidiaceae</taxon>
        <taxon>Rhizoctonia</taxon>
    </lineage>
</organism>
<dbReference type="GO" id="GO:0005634">
    <property type="term" value="C:nucleus"/>
    <property type="evidence" value="ECO:0007669"/>
    <property type="project" value="TreeGrafter"/>
</dbReference>
<accession>A0A8H8P5R6</accession>
<sequence length="865" mass="93791">MSYGDLARGLHLQNPLIDFSNLNLSNENYLFDSDYFSYLVDSPENMPSPEMRDIDYFPHRVYVIGGNCTGCILSAADYHCSSCGTGSDSCCGTRLRSTVSVRRHNTHPRSKHPYTRRHASSKMQRTRSLTDINNSNVPTPSPLRQSAVSSVGAGQLCESFESAHLPGTFNHPTQPIHTPSTIKPHVLRSILTTPSTRPSTPSSVTPTTIHPSRILVAPASAISPISPVRERGFFGRPMTHGQSAIGEATSGVAARSYEGSNEGDDDDARTEMGSPEEDMDHVGPGGGGPTSIRLPPIQSLPPMATQPIYPGPTTISQELLLYGPAGVTPAPAELQRNNVHDKLPPVPAFGPSRQATFFGIQNVPVADGTTRFATMCAPGVRPVPSSRPVYPPAGLGDQFNEWKERQRAKERADIVVKDGDLTPVERAEMDKRISASAMSVKVINHIYYGVDDVPKTRSPTTLKRRLDEDEDTVPGPAVSTRAGSSRDTAYWPPTPASMPASPESPRTRRGRQRASLRKEVLGIETAAVPAPAPVTVEREERDQQDPTRDHPHVALAYLAGAKPEIHRELRAAAECQADLAMKIAGSITRAYSRSFARYGLDGGDFTPSPLIDPRRTFLASLVLASKFLLDKAFSNKAWAKLSGLEALEVGKCERALGSALNWRLWVGREVSREFGSSASEQPPLHLSKCCPRHTHDKFDTDAVFRLGTDALQGYEDLGQWTATPEYFDSNEPAVVDHDGDLQRAAMSSDLDARSRAASSAKGVRAMNSSDARVRATMSSNADALPPCSHSRPSLHSIRSFDRPPLRHAVSDMVTPQTDSMGCAHAAPIYVEVGRESPLAYAVLDQPWNAINASHWDFGTDGVVGA</sequence>
<evidence type="ECO:0000313" key="3">
    <source>
        <dbReference type="Proteomes" id="UP000650533"/>
    </source>
</evidence>
<dbReference type="GO" id="GO:0019901">
    <property type="term" value="F:protein kinase binding"/>
    <property type="evidence" value="ECO:0007669"/>
    <property type="project" value="InterPro"/>
</dbReference>
<reference evidence="2" key="1">
    <citation type="submission" date="2020-05" db="EMBL/GenBank/DDBJ databases">
        <title>Evolutionary and genomic comparisons of hybrid uninucleate and nonhybrid Rhizoctonia fungi.</title>
        <authorList>
            <person name="Li C."/>
            <person name="Chen X."/>
        </authorList>
    </citation>
    <scope>NUCLEOTIDE SEQUENCE</scope>
    <source>
        <strain evidence="2">AG-1 IA</strain>
    </source>
</reference>
<feature type="compositionally biased region" description="Basic residues" evidence="1">
    <location>
        <begin position="102"/>
        <end position="120"/>
    </location>
</feature>
<proteinExistence type="predicted"/>
<dbReference type="EMBL" id="CP059670">
    <property type="protein sequence ID" value="QRW25020.1"/>
    <property type="molecule type" value="Genomic_DNA"/>
</dbReference>
<dbReference type="GO" id="GO:0016538">
    <property type="term" value="F:cyclin-dependent protein serine/threonine kinase regulator activity"/>
    <property type="evidence" value="ECO:0007669"/>
    <property type="project" value="TreeGrafter"/>
</dbReference>
<dbReference type="Proteomes" id="UP000650533">
    <property type="component" value="Chromosome 13"/>
</dbReference>
<dbReference type="Gene3D" id="1.10.472.10">
    <property type="entry name" value="Cyclin-like"/>
    <property type="match status" value="1"/>
</dbReference>
<feature type="region of interest" description="Disordered" evidence="1">
    <location>
        <begin position="102"/>
        <end position="146"/>
    </location>
</feature>
<feature type="region of interest" description="Disordered" evidence="1">
    <location>
        <begin position="455"/>
        <end position="512"/>
    </location>
</feature>
<dbReference type="KEGG" id="rsx:RhiXN_06969"/>
<gene>
    <name evidence="2" type="ORF">RhiXN_06969</name>
</gene>
<name>A0A8H8P5R6_9AGAM</name>
<dbReference type="InterPro" id="IPR013922">
    <property type="entry name" value="Cyclin_PHO80-like"/>
</dbReference>